<dbReference type="RefSeq" id="WP_053776045.1">
    <property type="nucleotide sequence ID" value="NZ_JAADZU010000034.1"/>
</dbReference>
<dbReference type="NCBIfam" id="NF003818">
    <property type="entry name" value="PRK05409.1"/>
    <property type="match status" value="1"/>
</dbReference>
<organism evidence="1 2">
    <name type="scientific">Gordonia desulfuricans</name>
    <dbReference type="NCBI Taxonomy" id="89051"/>
    <lineage>
        <taxon>Bacteria</taxon>
        <taxon>Bacillati</taxon>
        <taxon>Actinomycetota</taxon>
        <taxon>Actinomycetes</taxon>
        <taxon>Mycobacteriales</taxon>
        <taxon>Gordoniaceae</taxon>
        <taxon>Gordonia</taxon>
    </lineage>
</organism>
<dbReference type="PANTHER" id="PTHR42194">
    <property type="entry name" value="UPF0276 PROTEIN HI_1600"/>
    <property type="match status" value="1"/>
</dbReference>
<name>A0A7K3LPW7_9ACTN</name>
<dbReference type="Proteomes" id="UP000466307">
    <property type="component" value="Unassembled WGS sequence"/>
</dbReference>
<comment type="caution">
    <text evidence="1">The sequence shown here is derived from an EMBL/GenBank/DDBJ whole genome shotgun (WGS) entry which is preliminary data.</text>
</comment>
<dbReference type="InterPro" id="IPR007801">
    <property type="entry name" value="MbnB/TglH/ChrH"/>
</dbReference>
<reference evidence="1 2" key="1">
    <citation type="submission" date="2020-01" db="EMBL/GenBank/DDBJ databases">
        <title>Investigation of new actinobacteria for the biodesulphurisation of diesel fuel.</title>
        <authorList>
            <person name="Athi Narayanan S.M."/>
        </authorList>
    </citation>
    <scope>NUCLEOTIDE SEQUENCE [LARGE SCALE GENOMIC DNA]</scope>
    <source>
        <strain evidence="1 2">213E</strain>
    </source>
</reference>
<dbReference type="EMBL" id="JAADZU010000034">
    <property type="protein sequence ID" value="NDK90300.1"/>
    <property type="molecule type" value="Genomic_DNA"/>
</dbReference>
<evidence type="ECO:0000313" key="2">
    <source>
        <dbReference type="Proteomes" id="UP000466307"/>
    </source>
</evidence>
<dbReference type="InterPro" id="IPR036237">
    <property type="entry name" value="Xyl_isomerase-like_sf"/>
</dbReference>
<accession>A0A7K3LPW7</accession>
<gene>
    <name evidence="1" type="ORF">GYA93_12005</name>
</gene>
<dbReference type="PANTHER" id="PTHR42194:SF1">
    <property type="entry name" value="UPF0276 PROTEIN HI_1600"/>
    <property type="match status" value="1"/>
</dbReference>
<dbReference type="AlphaFoldDB" id="A0A7K3LPW7"/>
<dbReference type="Pfam" id="PF05114">
    <property type="entry name" value="MbnB_TglH_ChrH"/>
    <property type="match status" value="1"/>
</dbReference>
<evidence type="ECO:0000313" key="1">
    <source>
        <dbReference type="EMBL" id="NDK90300.1"/>
    </source>
</evidence>
<proteinExistence type="predicted"/>
<sequence length="280" mass="30125">MNTTPLITGIGVGWRPEIAAVHAGLPGLGFVEVIAESVPHFPTEAISDLGVPVIPHGIGLSLGGAEPVTPERIRVLADAAEQFGSPVVSEHIAFVRAGGVEAGHLLPVPRTRESLDVLTENIRRTQDGIPVPLAVENIATLFDWPDDEYSDAEFLTELVERTGVYLLVDVANVYACARNRGLDPVVELDRLPTDRIAYSHVAGGESDGHVYHDTHTAPVPPEVLELVARLSGTGRVPAFMLERDGRYPPARELLTELDSIADAAGMDRITTGSRWWEDAS</sequence>
<dbReference type="Gene3D" id="3.20.20.150">
    <property type="entry name" value="Divalent-metal-dependent TIM barrel enzymes"/>
    <property type="match status" value="1"/>
</dbReference>
<protein>
    <submittedName>
        <fullName evidence="1">DUF692 domain-containing protein</fullName>
    </submittedName>
</protein>
<keyword evidence="2" id="KW-1185">Reference proteome</keyword>
<dbReference type="SUPFAM" id="SSF51658">
    <property type="entry name" value="Xylose isomerase-like"/>
    <property type="match status" value="1"/>
</dbReference>